<dbReference type="SUPFAM" id="SSF49265">
    <property type="entry name" value="Fibronectin type III"/>
    <property type="match status" value="1"/>
</dbReference>
<evidence type="ECO:0000313" key="3">
    <source>
        <dbReference type="Proteomes" id="UP000007879"/>
    </source>
</evidence>
<name>A0AAN0JGE2_AMPQE</name>
<dbReference type="GeneID" id="109584723"/>
<dbReference type="Proteomes" id="UP000007879">
    <property type="component" value="Unassembled WGS sequence"/>
</dbReference>
<keyword evidence="1" id="KW-1133">Transmembrane helix</keyword>
<proteinExistence type="predicted"/>
<evidence type="ECO:0000313" key="2">
    <source>
        <dbReference type="EnsemblMetazoa" id="XP_019856105.1"/>
    </source>
</evidence>
<dbReference type="InterPro" id="IPR036116">
    <property type="entry name" value="FN3_sf"/>
</dbReference>
<organism evidence="2 3">
    <name type="scientific">Amphimedon queenslandica</name>
    <name type="common">Sponge</name>
    <dbReference type="NCBI Taxonomy" id="400682"/>
    <lineage>
        <taxon>Eukaryota</taxon>
        <taxon>Metazoa</taxon>
        <taxon>Porifera</taxon>
        <taxon>Demospongiae</taxon>
        <taxon>Heteroscleromorpha</taxon>
        <taxon>Haplosclerida</taxon>
        <taxon>Niphatidae</taxon>
        <taxon>Amphimedon</taxon>
    </lineage>
</organism>
<keyword evidence="3" id="KW-1185">Reference proteome</keyword>
<keyword evidence="1" id="KW-0472">Membrane</keyword>
<protein>
    <recommendedName>
        <fullName evidence="4">Fibronectin type-III domain-containing protein</fullName>
    </recommendedName>
</protein>
<dbReference type="Gene3D" id="2.60.40.10">
    <property type="entry name" value="Immunoglobulins"/>
    <property type="match status" value="1"/>
</dbReference>
<evidence type="ECO:0000256" key="1">
    <source>
        <dbReference type="SAM" id="Phobius"/>
    </source>
</evidence>
<feature type="transmembrane region" description="Helical" evidence="1">
    <location>
        <begin position="95"/>
        <end position="122"/>
    </location>
</feature>
<dbReference type="RefSeq" id="XP_019856105.1">
    <property type="nucleotide sequence ID" value="XM_020000546.1"/>
</dbReference>
<dbReference type="InterPro" id="IPR013783">
    <property type="entry name" value="Ig-like_fold"/>
</dbReference>
<sequence>MGYHVLLSDNCTMAESTSFNFQAFKFFSSLSTFTNITGLNKSTCYIFGVRAYTVKGHGDWKLITNETLEFPSFPTVTITYTITSTPVITTTDGNIAVIAMSALGVMLIIITFSIVIIICLIIRIKSMSRKCARSDDDIAMQVCELYKARISEENIDQVYDECQMSPDPIYETLTQ</sequence>
<dbReference type="KEGG" id="aqu:109584723"/>
<accession>A0AAN0JGE2</accession>
<evidence type="ECO:0008006" key="4">
    <source>
        <dbReference type="Google" id="ProtNLM"/>
    </source>
</evidence>
<dbReference type="EnsemblMetazoa" id="XM_020000546.1">
    <property type="protein sequence ID" value="XP_019856105.1"/>
    <property type="gene ID" value="LOC109584723"/>
</dbReference>
<dbReference type="AlphaFoldDB" id="A0AAN0JGE2"/>
<reference evidence="2" key="2">
    <citation type="submission" date="2024-06" db="UniProtKB">
        <authorList>
            <consortium name="EnsemblMetazoa"/>
        </authorList>
    </citation>
    <scope>IDENTIFICATION</scope>
</reference>
<keyword evidence="1" id="KW-0812">Transmembrane</keyword>
<reference evidence="3" key="1">
    <citation type="journal article" date="2010" name="Nature">
        <title>The Amphimedon queenslandica genome and the evolution of animal complexity.</title>
        <authorList>
            <person name="Srivastava M."/>
            <person name="Simakov O."/>
            <person name="Chapman J."/>
            <person name="Fahey B."/>
            <person name="Gauthier M.E."/>
            <person name="Mitros T."/>
            <person name="Richards G.S."/>
            <person name="Conaco C."/>
            <person name="Dacre M."/>
            <person name="Hellsten U."/>
            <person name="Larroux C."/>
            <person name="Putnam N.H."/>
            <person name="Stanke M."/>
            <person name="Adamska M."/>
            <person name="Darling A."/>
            <person name="Degnan S.M."/>
            <person name="Oakley T.H."/>
            <person name="Plachetzki D.C."/>
            <person name="Zhai Y."/>
            <person name="Adamski M."/>
            <person name="Calcino A."/>
            <person name="Cummins S.F."/>
            <person name="Goodstein D.M."/>
            <person name="Harris C."/>
            <person name="Jackson D.J."/>
            <person name="Leys S.P."/>
            <person name="Shu S."/>
            <person name="Woodcroft B.J."/>
            <person name="Vervoort M."/>
            <person name="Kosik K.S."/>
            <person name="Manning G."/>
            <person name="Degnan B.M."/>
            <person name="Rokhsar D.S."/>
        </authorList>
    </citation>
    <scope>NUCLEOTIDE SEQUENCE [LARGE SCALE GENOMIC DNA]</scope>
</reference>